<accession>A0A4S1X314</accession>
<dbReference type="Proteomes" id="UP000306147">
    <property type="component" value="Unassembled WGS sequence"/>
</dbReference>
<dbReference type="EMBL" id="SRXT01000007">
    <property type="protein sequence ID" value="TGX50324.1"/>
    <property type="molecule type" value="Genomic_DNA"/>
</dbReference>
<dbReference type="AlphaFoldDB" id="A0A4S1X314"/>
<keyword evidence="2" id="KW-1185">Reference proteome</keyword>
<proteinExistence type="predicted"/>
<protein>
    <submittedName>
        <fullName evidence="1">Uncharacterized protein</fullName>
    </submittedName>
</protein>
<evidence type="ECO:0000313" key="2">
    <source>
        <dbReference type="Proteomes" id="UP000306147"/>
    </source>
</evidence>
<organism evidence="1 2">
    <name type="scientific">Sphingomonas gei</name>
    <dbReference type="NCBI Taxonomy" id="1395960"/>
    <lineage>
        <taxon>Bacteria</taxon>
        <taxon>Pseudomonadati</taxon>
        <taxon>Pseudomonadota</taxon>
        <taxon>Alphaproteobacteria</taxon>
        <taxon>Sphingomonadales</taxon>
        <taxon>Sphingomonadaceae</taxon>
        <taxon>Sphingomonas</taxon>
    </lineage>
</organism>
<sequence length="165" mass="18211">MNERLIKNKLWAERLLLRIRRSGSRLSVSGLLTFPKRKLTGDRNNRGTRQGAQIDVVQGGEAFVIDEPAQACESADAKTIVDALWANWPMVVTLRAADVGMESAERVTDFIRNFQDLSDAGMISYEAFVVGPGGPQVIDAALTARGRALTARRMHPPRAPRQLAR</sequence>
<name>A0A4S1X314_9SPHN</name>
<reference evidence="1 2" key="1">
    <citation type="submission" date="2019-04" db="EMBL/GenBank/DDBJ databases">
        <title>Sphingomonas psychrotolerans sp. nov., isolated from soil in the Tianshan Mountains, Xinjiang, China.</title>
        <authorList>
            <person name="Luo Y."/>
            <person name="Sheng H."/>
        </authorList>
    </citation>
    <scope>NUCLEOTIDE SEQUENCE [LARGE SCALE GENOMIC DNA]</scope>
    <source>
        <strain evidence="1 2">ZFGT-11</strain>
    </source>
</reference>
<evidence type="ECO:0000313" key="1">
    <source>
        <dbReference type="EMBL" id="TGX50324.1"/>
    </source>
</evidence>
<comment type="caution">
    <text evidence="1">The sequence shown here is derived from an EMBL/GenBank/DDBJ whole genome shotgun (WGS) entry which is preliminary data.</text>
</comment>
<gene>
    <name evidence="1" type="ORF">E5A73_18085</name>
</gene>